<protein>
    <recommendedName>
        <fullName evidence="4 5">Probable Fe(2+)-trafficking protein</fullName>
    </recommendedName>
</protein>
<organism evidence="6 7">
    <name type="scientific">Acinetobacter calcoaceticus</name>
    <dbReference type="NCBI Taxonomy" id="471"/>
    <lineage>
        <taxon>Bacteria</taxon>
        <taxon>Pseudomonadati</taxon>
        <taxon>Pseudomonadota</taxon>
        <taxon>Gammaproteobacteria</taxon>
        <taxon>Moraxellales</taxon>
        <taxon>Moraxellaceae</taxon>
        <taxon>Acinetobacter</taxon>
        <taxon>Acinetobacter calcoaceticus/baumannii complex</taxon>
    </lineage>
</organism>
<evidence type="ECO:0000256" key="1">
    <source>
        <dbReference type="ARBA" id="ARBA00023004"/>
    </source>
</evidence>
<reference evidence="6 7" key="1">
    <citation type="submission" date="2019-03" db="EMBL/GenBank/DDBJ databases">
        <title>Genomic analyses of the natural microbiome of Caenorhabditis elegans.</title>
        <authorList>
            <person name="Samuel B."/>
        </authorList>
    </citation>
    <scope>NUCLEOTIDE SEQUENCE [LARGE SCALE GENOMIC DNA]</scope>
    <source>
        <strain evidence="6 7">JUb89</strain>
    </source>
</reference>
<keyword evidence="7" id="KW-1185">Reference proteome</keyword>
<dbReference type="HAMAP" id="MF_00686">
    <property type="entry name" value="Fe_traffic_YggX"/>
    <property type="match status" value="1"/>
</dbReference>
<evidence type="ECO:0000313" key="6">
    <source>
        <dbReference type="EMBL" id="TCM71100.1"/>
    </source>
</evidence>
<dbReference type="AlphaFoldDB" id="A0A4R1Y748"/>
<evidence type="ECO:0000256" key="2">
    <source>
        <dbReference type="ARBA" id="ARBA00053793"/>
    </source>
</evidence>
<dbReference type="EMBL" id="SLVJ01000001">
    <property type="protein sequence ID" value="TCM71100.1"/>
    <property type="molecule type" value="Genomic_DNA"/>
</dbReference>
<dbReference type="Proteomes" id="UP000294963">
    <property type="component" value="Unassembled WGS sequence"/>
</dbReference>
<dbReference type="InterPro" id="IPR007457">
    <property type="entry name" value="Fe_traffick_prot_YggX"/>
</dbReference>
<dbReference type="InterPro" id="IPR036766">
    <property type="entry name" value="Fe_traffick_prot_YggX_sf"/>
</dbReference>
<dbReference type="NCBIfam" id="NF003817">
    <property type="entry name" value="PRK05408.1"/>
    <property type="match status" value="1"/>
</dbReference>
<comment type="similarity">
    <text evidence="3 5">Belongs to the Fe(2+)-trafficking protein family.</text>
</comment>
<dbReference type="SUPFAM" id="SSF111148">
    <property type="entry name" value="YggX-like"/>
    <property type="match status" value="1"/>
</dbReference>
<accession>A0A4R1Y748</accession>
<evidence type="ECO:0000256" key="3">
    <source>
        <dbReference type="ARBA" id="ARBA00061679"/>
    </source>
</evidence>
<dbReference type="PIRSF" id="PIRSF029827">
    <property type="entry name" value="Fe_traffic_YggX"/>
    <property type="match status" value="1"/>
</dbReference>
<gene>
    <name evidence="6" type="ORF">EC844_101387</name>
</gene>
<proteinExistence type="inferred from homology"/>
<dbReference type="PANTHER" id="PTHR36965">
    <property type="entry name" value="FE(2+)-TRAFFICKING PROTEIN-RELATED"/>
    <property type="match status" value="1"/>
</dbReference>
<name>A0A4R1Y748_ACICA</name>
<dbReference type="Pfam" id="PF04362">
    <property type="entry name" value="Iron_traffic"/>
    <property type="match status" value="1"/>
</dbReference>
<sequence length="90" mass="10754">MSRMVFCRKYQKEMDGLDFAPFPGVKGEELFNSVSKQAWQEWLKHQTTLINEKRLNVFEAETKKFLEEQREMFFNNDADVERAEGWTPES</sequence>
<comment type="function">
    <text evidence="2">Could be a mediator in iron transactions between iron acquisition and iron-requiring processes, such as synthesis and/or repair of Fe-S clusters in biosynthetic enzymes. Necessary to maintain high levels of aconitase under oxidative stress.</text>
</comment>
<dbReference type="GO" id="GO:0005506">
    <property type="term" value="F:iron ion binding"/>
    <property type="evidence" value="ECO:0007669"/>
    <property type="project" value="UniProtKB-UniRule"/>
</dbReference>
<keyword evidence="1 5" id="KW-0408">Iron</keyword>
<dbReference type="PANTHER" id="PTHR36965:SF1">
    <property type="entry name" value="FE(2+)-TRAFFICKING PROTEIN-RELATED"/>
    <property type="match status" value="1"/>
</dbReference>
<dbReference type="GO" id="GO:0034599">
    <property type="term" value="P:cellular response to oxidative stress"/>
    <property type="evidence" value="ECO:0007669"/>
    <property type="project" value="TreeGrafter"/>
</dbReference>
<evidence type="ECO:0000256" key="4">
    <source>
        <dbReference type="ARBA" id="ARBA00070403"/>
    </source>
</evidence>
<dbReference type="GO" id="GO:0005829">
    <property type="term" value="C:cytosol"/>
    <property type="evidence" value="ECO:0007669"/>
    <property type="project" value="TreeGrafter"/>
</dbReference>
<evidence type="ECO:0000256" key="5">
    <source>
        <dbReference type="HAMAP-Rule" id="MF_00686"/>
    </source>
</evidence>
<dbReference type="FunFam" id="1.10.3880.10:FF:000001">
    <property type="entry name" value="Probable Fe(2+)-trafficking protein"/>
    <property type="match status" value="1"/>
</dbReference>
<dbReference type="OrthoDB" id="9804318at2"/>
<dbReference type="Gene3D" id="1.10.3880.10">
    <property type="entry name" value="Fe(II) trafficking protein YggX"/>
    <property type="match status" value="1"/>
</dbReference>
<evidence type="ECO:0000313" key="7">
    <source>
        <dbReference type="Proteomes" id="UP000294963"/>
    </source>
</evidence>
<comment type="caution">
    <text evidence="6">The sequence shown here is derived from an EMBL/GenBank/DDBJ whole genome shotgun (WGS) entry which is preliminary data.</text>
</comment>